<comment type="caution">
    <text evidence="1">The sequence shown here is derived from an EMBL/GenBank/DDBJ whole genome shotgun (WGS) entry which is preliminary data.</text>
</comment>
<feature type="non-terminal residue" evidence="1">
    <location>
        <position position="56"/>
    </location>
</feature>
<feature type="non-terminal residue" evidence="1">
    <location>
        <position position="1"/>
    </location>
</feature>
<dbReference type="EMBL" id="QNUK01000048">
    <property type="protein sequence ID" value="KAF5905085.1"/>
    <property type="molecule type" value="Genomic_DNA"/>
</dbReference>
<protein>
    <submittedName>
        <fullName evidence="1">Dicer-like protein 2</fullName>
    </submittedName>
</protein>
<accession>A0A8J4XFK7</accession>
<reference evidence="1" key="1">
    <citation type="submission" date="2020-07" db="EMBL/GenBank/DDBJ databases">
        <title>Clarias magur genome sequencing, assembly and annotation.</title>
        <authorList>
            <person name="Kushwaha B."/>
            <person name="Kumar R."/>
            <person name="Das P."/>
            <person name="Joshi C.G."/>
            <person name="Kumar D."/>
            <person name="Nagpure N.S."/>
            <person name="Pandey M."/>
            <person name="Agarwal S."/>
            <person name="Srivastava S."/>
            <person name="Singh M."/>
            <person name="Sahoo L."/>
            <person name="Jayasankar P."/>
            <person name="Meher P.K."/>
            <person name="Koringa P.G."/>
            <person name="Iquebal M.A."/>
            <person name="Das S.P."/>
            <person name="Bit A."/>
            <person name="Patnaik S."/>
            <person name="Patel N."/>
            <person name="Shah T.M."/>
            <person name="Hinsu A."/>
            <person name="Jena J.K."/>
        </authorList>
    </citation>
    <scope>NUCLEOTIDE SEQUENCE</scope>
    <source>
        <strain evidence="1">CIFAMagur01</strain>
        <tissue evidence="1">Testis</tissue>
    </source>
</reference>
<sequence length="56" mass="5992">TVSTAVLGANLSSLNSDPIRPPENFAPVCKGHGVAVLYEGRALFGAERCEKEEKMM</sequence>
<evidence type="ECO:0000313" key="2">
    <source>
        <dbReference type="Proteomes" id="UP000727407"/>
    </source>
</evidence>
<proteinExistence type="predicted"/>
<organism evidence="1 2">
    <name type="scientific">Clarias magur</name>
    <name type="common">Asian catfish</name>
    <name type="synonym">Macropteronotus magur</name>
    <dbReference type="NCBI Taxonomy" id="1594786"/>
    <lineage>
        <taxon>Eukaryota</taxon>
        <taxon>Metazoa</taxon>
        <taxon>Chordata</taxon>
        <taxon>Craniata</taxon>
        <taxon>Vertebrata</taxon>
        <taxon>Euteleostomi</taxon>
        <taxon>Actinopterygii</taxon>
        <taxon>Neopterygii</taxon>
        <taxon>Teleostei</taxon>
        <taxon>Ostariophysi</taxon>
        <taxon>Siluriformes</taxon>
        <taxon>Clariidae</taxon>
        <taxon>Clarias</taxon>
    </lineage>
</organism>
<gene>
    <name evidence="1" type="primary">dcl2</name>
    <name evidence="1" type="ORF">DAT39_005095</name>
</gene>
<dbReference type="Proteomes" id="UP000727407">
    <property type="component" value="Unassembled WGS sequence"/>
</dbReference>
<name>A0A8J4XFK7_CLAMG</name>
<dbReference type="AlphaFoldDB" id="A0A8J4XFK7"/>
<evidence type="ECO:0000313" key="1">
    <source>
        <dbReference type="EMBL" id="KAF5905085.1"/>
    </source>
</evidence>
<keyword evidence="2" id="KW-1185">Reference proteome</keyword>